<dbReference type="AlphaFoldDB" id="A0A251U3X8"/>
<dbReference type="InterPro" id="IPR006912">
    <property type="entry name" value="Harbinger_derived_prot"/>
</dbReference>
<sequence length="175" mass="20578">MSKSLFLKIVSDVEAYDEWFQEGLDGRMKKSFTPLQKVTSAIKQLATGNPPDEGDEYLNMSERTSRECLEYFCETVCKRYGGEFLRRPTSHDIALLYQAHEDRHHLPGMLGSLDCTHFVWRMCPTELRGQYMRGDHQYPTVMLEARVHKTISTCCNNLRYFLLNEMERRQIVHFK</sequence>
<proteinExistence type="predicted"/>
<dbReference type="PANTHER" id="PTHR47150:SF5">
    <property type="entry name" value="OS07G0546750 PROTEIN"/>
    <property type="match status" value="1"/>
</dbReference>
<gene>
    <name evidence="1" type="ORF">HannXRQ_Chr08g0218861</name>
</gene>
<evidence type="ECO:0000313" key="2">
    <source>
        <dbReference type="Proteomes" id="UP000215914"/>
    </source>
</evidence>
<dbReference type="EMBL" id="CM007897">
    <property type="protein sequence ID" value="OTG18048.1"/>
    <property type="molecule type" value="Genomic_DNA"/>
</dbReference>
<dbReference type="Pfam" id="PF04827">
    <property type="entry name" value="Plant_tran"/>
    <property type="match status" value="1"/>
</dbReference>
<dbReference type="Proteomes" id="UP000215914">
    <property type="component" value="Chromosome 8"/>
</dbReference>
<protein>
    <submittedName>
        <fullName evidence="1">Putative harbinger transposase-derived protein</fullName>
    </submittedName>
</protein>
<dbReference type="PANTHER" id="PTHR47150">
    <property type="entry name" value="OS12G0169200 PROTEIN"/>
    <property type="match status" value="1"/>
</dbReference>
<evidence type="ECO:0000313" key="1">
    <source>
        <dbReference type="EMBL" id="OTG18048.1"/>
    </source>
</evidence>
<accession>A0A251U3X8</accession>
<name>A0A251U3X8_HELAN</name>
<organism evidence="1 2">
    <name type="scientific">Helianthus annuus</name>
    <name type="common">Common sunflower</name>
    <dbReference type="NCBI Taxonomy" id="4232"/>
    <lineage>
        <taxon>Eukaryota</taxon>
        <taxon>Viridiplantae</taxon>
        <taxon>Streptophyta</taxon>
        <taxon>Embryophyta</taxon>
        <taxon>Tracheophyta</taxon>
        <taxon>Spermatophyta</taxon>
        <taxon>Magnoliopsida</taxon>
        <taxon>eudicotyledons</taxon>
        <taxon>Gunneridae</taxon>
        <taxon>Pentapetalae</taxon>
        <taxon>asterids</taxon>
        <taxon>campanulids</taxon>
        <taxon>Asterales</taxon>
        <taxon>Asteraceae</taxon>
        <taxon>Asteroideae</taxon>
        <taxon>Heliantheae alliance</taxon>
        <taxon>Heliantheae</taxon>
        <taxon>Helianthus</taxon>
    </lineage>
</organism>
<reference evidence="2" key="1">
    <citation type="journal article" date="2017" name="Nature">
        <title>The sunflower genome provides insights into oil metabolism, flowering and Asterid evolution.</title>
        <authorList>
            <person name="Badouin H."/>
            <person name="Gouzy J."/>
            <person name="Grassa C.J."/>
            <person name="Murat F."/>
            <person name="Staton S.E."/>
            <person name="Cottret L."/>
            <person name="Lelandais-Briere C."/>
            <person name="Owens G.L."/>
            <person name="Carrere S."/>
            <person name="Mayjonade B."/>
            <person name="Legrand L."/>
            <person name="Gill N."/>
            <person name="Kane N.C."/>
            <person name="Bowers J.E."/>
            <person name="Hubner S."/>
            <person name="Bellec A."/>
            <person name="Berard A."/>
            <person name="Berges H."/>
            <person name="Blanchet N."/>
            <person name="Boniface M.C."/>
            <person name="Brunel D."/>
            <person name="Catrice O."/>
            <person name="Chaidir N."/>
            <person name="Claudel C."/>
            <person name="Donnadieu C."/>
            <person name="Faraut T."/>
            <person name="Fievet G."/>
            <person name="Helmstetter N."/>
            <person name="King M."/>
            <person name="Knapp S.J."/>
            <person name="Lai Z."/>
            <person name="Le Paslier M.C."/>
            <person name="Lippi Y."/>
            <person name="Lorenzon L."/>
            <person name="Mandel J.R."/>
            <person name="Marage G."/>
            <person name="Marchand G."/>
            <person name="Marquand E."/>
            <person name="Bret-Mestries E."/>
            <person name="Morien E."/>
            <person name="Nambeesan S."/>
            <person name="Nguyen T."/>
            <person name="Pegot-Espagnet P."/>
            <person name="Pouilly N."/>
            <person name="Raftis F."/>
            <person name="Sallet E."/>
            <person name="Schiex T."/>
            <person name="Thomas J."/>
            <person name="Vandecasteele C."/>
            <person name="Vares D."/>
            <person name="Vear F."/>
            <person name="Vautrin S."/>
            <person name="Crespi M."/>
            <person name="Mangin B."/>
            <person name="Burke J.M."/>
            <person name="Salse J."/>
            <person name="Munos S."/>
            <person name="Vincourt P."/>
            <person name="Rieseberg L.H."/>
            <person name="Langlade N.B."/>
        </authorList>
    </citation>
    <scope>NUCLEOTIDE SEQUENCE [LARGE SCALE GENOMIC DNA]</scope>
    <source>
        <strain evidence="2">cv. SF193</strain>
    </source>
</reference>
<keyword evidence="2" id="KW-1185">Reference proteome</keyword>
<dbReference type="OMA" id="TISTCCN"/>
<dbReference type="InParanoid" id="A0A251U3X8"/>